<dbReference type="Proteomes" id="UP001055879">
    <property type="component" value="Linkage Group LG08"/>
</dbReference>
<accession>A0ACB9AA03</accession>
<name>A0ACB9AA03_ARCLA</name>
<reference evidence="1 2" key="2">
    <citation type="journal article" date="2022" name="Mol. Ecol. Resour.">
        <title>The genomes of chicory, endive, great burdock and yacon provide insights into Asteraceae paleo-polyploidization history and plant inulin production.</title>
        <authorList>
            <person name="Fan W."/>
            <person name="Wang S."/>
            <person name="Wang H."/>
            <person name="Wang A."/>
            <person name="Jiang F."/>
            <person name="Liu H."/>
            <person name="Zhao H."/>
            <person name="Xu D."/>
            <person name="Zhang Y."/>
        </authorList>
    </citation>
    <scope>NUCLEOTIDE SEQUENCE [LARGE SCALE GENOMIC DNA]</scope>
    <source>
        <strain evidence="2">cv. Niubang</strain>
    </source>
</reference>
<dbReference type="EMBL" id="CM042054">
    <property type="protein sequence ID" value="KAI3706952.1"/>
    <property type="molecule type" value="Genomic_DNA"/>
</dbReference>
<keyword evidence="2" id="KW-1185">Reference proteome</keyword>
<gene>
    <name evidence="1" type="ORF">L6452_25059</name>
</gene>
<organism evidence="1 2">
    <name type="scientific">Arctium lappa</name>
    <name type="common">Greater burdock</name>
    <name type="synonym">Lappa major</name>
    <dbReference type="NCBI Taxonomy" id="4217"/>
    <lineage>
        <taxon>Eukaryota</taxon>
        <taxon>Viridiplantae</taxon>
        <taxon>Streptophyta</taxon>
        <taxon>Embryophyta</taxon>
        <taxon>Tracheophyta</taxon>
        <taxon>Spermatophyta</taxon>
        <taxon>Magnoliopsida</taxon>
        <taxon>eudicotyledons</taxon>
        <taxon>Gunneridae</taxon>
        <taxon>Pentapetalae</taxon>
        <taxon>asterids</taxon>
        <taxon>campanulids</taxon>
        <taxon>Asterales</taxon>
        <taxon>Asteraceae</taxon>
        <taxon>Carduoideae</taxon>
        <taxon>Cardueae</taxon>
        <taxon>Arctiinae</taxon>
        <taxon>Arctium</taxon>
    </lineage>
</organism>
<reference evidence="2" key="1">
    <citation type="journal article" date="2022" name="Mol. Ecol. Resour.">
        <title>The genomes of chicory, endive, great burdock and yacon provide insights into Asteraceae palaeo-polyploidization history and plant inulin production.</title>
        <authorList>
            <person name="Fan W."/>
            <person name="Wang S."/>
            <person name="Wang H."/>
            <person name="Wang A."/>
            <person name="Jiang F."/>
            <person name="Liu H."/>
            <person name="Zhao H."/>
            <person name="Xu D."/>
            <person name="Zhang Y."/>
        </authorList>
    </citation>
    <scope>NUCLEOTIDE SEQUENCE [LARGE SCALE GENOMIC DNA]</scope>
    <source>
        <strain evidence="2">cv. Niubang</strain>
    </source>
</reference>
<proteinExistence type="predicted"/>
<evidence type="ECO:0000313" key="1">
    <source>
        <dbReference type="EMBL" id="KAI3706952.1"/>
    </source>
</evidence>
<comment type="caution">
    <text evidence="1">The sequence shown here is derived from an EMBL/GenBank/DDBJ whole genome shotgun (WGS) entry which is preliminary data.</text>
</comment>
<evidence type="ECO:0000313" key="2">
    <source>
        <dbReference type="Proteomes" id="UP001055879"/>
    </source>
</evidence>
<sequence length="481" mass="55110">MQNNPSGRPEFIVPFSVLPFSDHLSTMTPPRSPPFTTTTTTVITLLLLLTISPSPTLQRQSDLDSDCTNRWIHIRHLPPRFNLDILTNCSAAHHPFSDDFCPFISNHGLGTKTHNRSHSWFRTDPSLLELFFHRRMLEYPCLTADPTTADAVYLPYYAALDSLHYLYGPDYNSSAQHGLHLYKYLRYQDSPEIWLNHHGHDHFMVLAGSAWDVSQPLDNDPPLWGTSFLELPEFFNITALTLESRAYPWQEQSIPYLTSFHPPNLALFDSWIKRVRRSRRSTLMLFAGGGGISSTPTVRRSIRLECDNNSRIENTTQRTNRYSRLCEFVDCSNGICEHDPIKFMKPMLHASFCLQPPGDTPTRRSTFDSILAGCIPVFFEELSAKKQYGWHLAEDQYDEFSVMIPKEDVVFKGVSVLEILKGIPRSVTGRMREKLIEMIPRIMYRKHGSSLGLRTKKDAFDIAIEGTLQRIKARLDDVADQ</sequence>
<protein>
    <submittedName>
        <fullName evidence="1">Uncharacterized protein</fullName>
    </submittedName>
</protein>